<dbReference type="Gene3D" id="3.40.50.720">
    <property type="entry name" value="NAD(P)-binding Rossmann-like Domain"/>
    <property type="match status" value="1"/>
</dbReference>
<protein>
    <submittedName>
        <fullName evidence="4">3-oxoacyl-ACP reductase FabG</fullName>
    </submittedName>
</protein>
<comment type="similarity">
    <text evidence="1">Belongs to the short-chain dehydrogenases/reductases (SDR) family.</text>
</comment>
<dbReference type="NCBIfam" id="NF009466">
    <property type="entry name" value="PRK12826.1-2"/>
    <property type="match status" value="1"/>
</dbReference>
<dbReference type="FunFam" id="3.40.50.720:FF:000084">
    <property type="entry name" value="Short-chain dehydrogenase reductase"/>
    <property type="match status" value="1"/>
</dbReference>
<dbReference type="InterPro" id="IPR020904">
    <property type="entry name" value="Sc_DH/Rdtase_CS"/>
</dbReference>
<accession>A0A8I0EY37</accession>
<dbReference type="InterPro" id="IPR036291">
    <property type="entry name" value="NAD(P)-bd_dom_sf"/>
</dbReference>
<dbReference type="PRINTS" id="PR00081">
    <property type="entry name" value="GDHRDH"/>
</dbReference>
<dbReference type="GO" id="GO:0016491">
    <property type="term" value="F:oxidoreductase activity"/>
    <property type="evidence" value="ECO:0007669"/>
    <property type="project" value="UniProtKB-KW"/>
</dbReference>
<name>A0A8I0EY37_9ACTN</name>
<proteinExistence type="inferred from homology"/>
<dbReference type="PANTHER" id="PTHR42879">
    <property type="entry name" value="3-OXOACYL-(ACYL-CARRIER-PROTEIN) REDUCTASE"/>
    <property type="match status" value="1"/>
</dbReference>
<evidence type="ECO:0000313" key="4">
    <source>
        <dbReference type="EMBL" id="MBC9227623.1"/>
    </source>
</evidence>
<dbReference type="RefSeq" id="WP_187770072.1">
    <property type="nucleotide sequence ID" value="NZ_JACTVM010000005.1"/>
</dbReference>
<gene>
    <name evidence="4" type="primary">fabG</name>
    <name evidence="4" type="ORF">IBG24_14995</name>
</gene>
<dbReference type="AlphaFoldDB" id="A0A8I0EY37"/>
<dbReference type="InterPro" id="IPR057326">
    <property type="entry name" value="KR_dom"/>
</dbReference>
<dbReference type="PRINTS" id="PR00080">
    <property type="entry name" value="SDRFAMILY"/>
</dbReference>
<dbReference type="Pfam" id="PF13561">
    <property type="entry name" value="adh_short_C2"/>
    <property type="match status" value="1"/>
</dbReference>
<dbReference type="InterPro" id="IPR050259">
    <property type="entry name" value="SDR"/>
</dbReference>
<dbReference type="PANTHER" id="PTHR42879:SF2">
    <property type="entry name" value="3-OXOACYL-[ACYL-CARRIER-PROTEIN] REDUCTASE FABG"/>
    <property type="match status" value="1"/>
</dbReference>
<dbReference type="SUPFAM" id="SSF51735">
    <property type="entry name" value="NAD(P)-binding Rossmann-fold domains"/>
    <property type="match status" value="1"/>
</dbReference>
<evidence type="ECO:0000313" key="5">
    <source>
        <dbReference type="Proteomes" id="UP000620591"/>
    </source>
</evidence>
<comment type="caution">
    <text evidence="4">The sequence shown here is derived from an EMBL/GenBank/DDBJ whole genome shotgun (WGS) entry which is preliminary data.</text>
</comment>
<dbReference type="EMBL" id="JACTVM010000005">
    <property type="protein sequence ID" value="MBC9227623.1"/>
    <property type="molecule type" value="Genomic_DNA"/>
</dbReference>
<dbReference type="NCBIfam" id="NF005559">
    <property type="entry name" value="PRK07231.1"/>
    <property type="match status" value="1"/>
</dbReference>
<dbReference type="SMART" id="SM00822">
    <property type="entry name" value="PKS_KR"/>
    <property type="match status" value="1"/>
</dbReference>
<dbReference type="GO" id="GO:0032787">
    <property type="term" value="P:monocarboxylic acid metabolic process"/>
    <property type="evidence" value="ECO:0007669"/>
    <property type="project" value="UniProtKB-ARBA"/>
</dbReference>
<evidence type="ECO:0000256" key="1">
    <source>
        <dbReference type="ARBA" id="ARBA00006484"/>
    </source>
</evidence>
<reference evidence="4" key="1">
    <citation type="submission" date="2020-09" db="EMBL/GenBank/DDBJ databases">
        <title>Novel species in genus Aeromicrobium.</title>
        <authorList>
            <person name="Zhang G."/>
        </authorList>
    </citation>
    <scope>NUCLEOTIDE SEQUENCE</scope>
    <source>
        <strain evidence="4">Zg-636</strain>
    </source>
</reference>
<dbReference type="InterPro" id="IPR002347">
    <property type="entry name" value="SDR_fam"/>
</dbReference>
<evidence type="ECO:0000256" key="2">
    <source>
        <dbReference type="ARBA" id="ARBA00023002"/>
    </source>
</evidence>
<keyword evidence="2" id="KW-0560">Oxidoreductase</keyword>
<evidence type="ECO:0000259" key="3">
    <source>
        <dbReference type="SMART" id="SM00822"/>
    </source>
</evidence>
<organism evidence="4 5">
    <name type="scientific">Aeromicrobium senzhongii</name>
    <dbReference type="NCBI Taxonomy" id="2663859"/>
    <lineage>
        <taxon>Bacteria</taxon>
        <taxon>Bacillati</taxon>
        <taxon>Actinomycetota</taxon>
        <taxon>Actinomycetes</taxon>
        <taxon>Propionibacteriales</taxon>
        <taxon>Nocardioidaceae</taxon>
        <taxon>Aeromicrobium</taxon>
    </lineage>
</organism>
<dbReference type="Proteomes" id="UP000620591">
    <property type="component" value="Unassembled WGS sequence"/>
</dbReference>
<feature type="domain" description="Ketoreductase" evidence="3">
    <location>
        <begin position="8"/>
        <end position="189"/>
    </location>
</feature>
<dbReference type="PROSITE" id="PS00061">
    <property type="entry name" value="ADH_SHORT"/>
    <property type="match status" value="1"/>
</dbReference>
<sequence length="251" mass="26392">MTGVLQDRVAVITGAGQGIGRAIAERYAAEGAKVAVTDIDGARAQEVADAINANGGTAIGVANDVSSRESVNAAAAEIVEKLGTITILVSNAGVTRPAMLWKMTDEQWDIVQATHVNGSFYWLQAVTPGMRELKQGHIILTSSAAGINGTIGQINYATAKAALLGMMRSASKELAPANIIVNAVAPAAATPMTETIRTDERFKDKYLESIPLGRWAEPEEIAGVYVFLASPDCNYMTGQTFSVDGGRVPVR</sequence>